<dbReference type="Gene3D" id="1.10.10.10">
    <property type="entry name" value="Winged helix-like DNA-binding domain superfamily/Winged helix DNA-binding domain"/>
    <property type="match status" value="1"/>
</dbReference>
<dbReference type="InterPro" id="IPR000847">
    <property type="entry name" value="LysR_HTH_N"/>
</dbReference>
<name>A0A2C6MDC7_9FIRM</name>
<comment type="caution">
    <text evidence="2">The sequence shown here is derived from an EMBL/GenBank/DDBJ whole genome shotgun (WGS) entry which is preliminary data.</text>
</comment>
<sequence length="126" mass="13868">MKQNNTGNGSRPLVELFQPGCKVWLESGGTNFGDGLYYLLMNVKEHGSISQAARIMGMSYRAAWGKIKTAEKNWGFRLVETQVGGDAGGGATLTREASRLLECFGAFRDEMDRATDEIFKECFGES</sequence>
<dbReference type="InterPro" id="IPR051815">
    <property type="entry name" value="Molybdate_resp_trans_reg"/>
</dbReference>
<accession>A0A2C6MDC7</accession>
<dbReference type="SUPFAM" id="SSF46785">
    <property type="entry name" value="Winged helix' DNA-binding domain"/>
    <property type="match status" value="1"/>
</dbReference>
<dbReference type="AlphaFoldDB" id="A0A2C6MDC7"/>
<dbReference type="EMBL" id="AWQQ01000088">
    <property type="protein sequence ID" value="PHJ37585.1"/>
    <property type="molecule type" value="Genomic_DNA"/>
</dbReference>
<dbReference type="InterPro" id="IPR036388">
    <property type="entry name" value="WH-like_DNA-bd_sf"/>
</dbReference>
<evidence type="ECO:0000259" key="1">
    <source>
        <dbReference type="Pfam" id="PF00126"/>
    </source>
</evidence>
<dbReference type="GO" id="GO:0003700">
    <property type="term" value="F:DNA-binding transcription factor activity"/>
    <property type="evidence" value="ECO:0007669"/>
    <property type="project" value="InterPro"/>
</dbReference>
<reference evidence="2 3" key="1">
    <citation type="submission" date="2013-09" db="EMBL/GenBank/DDBJ databases">
        <title>Biodegradation of hydrocarbons in the deep terrestrial subsurface : characterization of a microbial consortium composed of two Desulfotomaculum species originating from a deep geological formation.</title>
        <authorList>
            <person name="Aullo T."/>
            <person name="Berlendis S."/>
            <person name="Lascourreges J.-F."/>
            <person name="Dessort D."/>
            <person name="Saint-Laurent S."/>
            <person name="Schraauwers B."/>
            <person name="Mas J."/>
            <person name="Magot M."/>
            <person name="Ranchou-Peyruse A."/>
        </authorList>
    </citation>
    <scope>NUCLEOTIDE SEQUENCE [LARGE SCALE GENOMIC DNA]</scope>
    <source>
        <strain evidence="2 3">Bs107</strain>
    </source>
</reference>
<dbReference type="PANTHER" id="PTHR30432">
    <property type="entry name" value="TRANSCRIPTIONAL REGULATOR MODE"/>
    <property type="match status" value="1"/>
</dbReference>
<protein>
    <submittedName>
        <fullName evidence="2">ModE family transcriptional regulator</fullName>
    </submittedName>
</protein>
<dbReference type="InterPro" id="IPR036390">
    <property type="entry name" value="WH_DNA-bd_sf"/>
</dbReference>
<dbReference type="OrthoDB" id="285216at2"/>
<dbReference type="RefSeq" id="WP_099083627.1">
    <property type="nucleotide sequence ID" value="NZ_AWQQ01000088.1"/>
</dbReference>
<dbReference type="Pfam" id="PF00126">
    <property type="entry name" value="HTH_1"/>
    <property type="match status" value="1"/>
</dbReference>
<gene>
    <name evidence="2" type="ORF">P378_15185</name>
</gene>
<dbReference type="PANTHER" id="PTHR30432:SF1">
    <property type="entry name" value="DNA-BINDING TRANSCRIPTIONAL DUAL REGULATOR MODE"/>
    <property type="match status" value="1"/>
</dbReference>
<dbReference type="Proteomes" id="UP000222564">
    <property type="component" value="Unassembled WGS sequence"/>
</dbReference>
<evidence type="ECO:0000313" key="2">
    <source>
        <dbReference type="EMBL" id="PHJ37585.1"/>
    </source>
</evidence>
<proteinExistence type="predicted"/>
<organism evidence="2 3">
    <name type="scientific">Desulforamulus profundi</name>
    <dbReference type="NCBI Taxonomy" id="1383067"/>
    <lineage>
        <taxon>Bacteria</taxon>
        <taxon>Bacillati</taxon>
        <taxon>Bacillota</taxon>
        <taxon>Clostridia</taxon>
        <taxon>Eubacteriales</taxon>
        <taxon>Peptococcaceae</taxon>
        <taxon>Desulforamulus</taxon>
    </lineage>
</organism>
<keyword evidence="3" id="KW-1185">Reference proteome</keyword>
<feature type="domain" description="HTH lysR-type" evidence="1">
    <location>
        <begin position="39"/>
        <end position="96"/>
    </location>
</feature>
<evidence type="ECO:0000313" key="3">
    <source>
        <dbReference type="Proteomes" id="UP000222564"/>
    </source>
</evidence>